<feature type="region of interest" description="Disordered" evidence="3">
    <location>
        <begin position="488"/>
        <end position="656"/>
    </location>
</feature>
<dbReference type="Pfam" id="PF04499">
    <property type="entry name" value="SAPS"/>
    <property type="match status" value="1"/>
</dbReference>
<evidence type="ECO:0000256" key="3">
    <source>
        <dbReference type="SAM" id="MobiDB-lite"/>
    </source>
</evidence>
<feature type="compositionally biased region" description="Acidic residues" evidence="3">
    <location>
        <begin position="888"/>
        <end position="901"/>
    </location>
</feature>
<keyword evidence="2" id="KW-0131">Cell cycle</keyword>
<feature type="region of interest" description="Disordered" evidence="3">
    <location>
        <begin position="446"/>
        <end position="465"/>
    </location>
</feature>
<feature type="compositionally biased region" description="Acidic residues" evidence="3">
    <location>
        <begin position="958"/>
        <end position="974"/>
    </location>
</feature>
<name>A0ABR3P3G6_9PEZI</name>
<dbReference type="InterPro" id="IPR007587">
    <property type="entry name" value="SAPS"/>
</dbReference>
<dbReference type="GeneID" id="95978487"/>
<dbReference type="PANTHER" id="PTHR12634">
    <property type="entry name" value="SIT4 YEAST -ASSOCIATING PROTEIN-RELATED"/>
    <property type="match status" value="1"/>
</dbReference>
<feature type="compositionally biased region" description="Low complexity" evidence="3">
    <location>
        <begin position="1129"/>
        <end position="1143"/>
    </location>
</feature>
<feature type="compositionally biased region" description="Acidic residues" evidence="3">
    <location>
        <begin position="493"/>
        <end position="502"/>
    </location>
</feature>
<dbReference type="PANTHER" id="PTHR12634:SF8">
    <property type="entry name" value="FIERY MOUNTAIN, ISOFORM D"/>
    <property type="match status" value="1"/>
</dbReference>
<feature type="compositionally biased region" description="Basic and acidic residues" evidence="3">
    <location>
        <begin position="906"/>
        <end position="915"/>
    </location>
</feature>
<reference evidence="4 5" key="1">
    <citation type="submission" date="2024-07" db="EMBL/GenBank/DDBJ databases">
        <title>Draft sequence of the Neodothiora populina.</title>
        <authorList>
            <person name="Drown D.D."/>
            <person name="Schuette U.S."/>
            <person name="Buechlein A.B."/>
            <person name="Rusch D.R."/>
            <person name="Winton L.W."/>
            <person name="Adams G.A."/>
        </authorList>
    </citation>
    <scope>NUCLEOTIDE SEQUENCE [LARGE SCALE GENOMIC DNA]</scope>
    <source>
        <strain evidence="4 5">CPC 39397</strain>
    </source>
</reference>
<protein>
    <submittedName>
        <fullName evidence="4">Uncharacterized protein</fullName>
    </submittedName>
</protein>
<sequence length="1191" mass="130636">MFWRFGGYANISSIDNILDKPDVTLEELLDESDLIQELKQQNSKLVEFLREEPVLHNLLRYVVADKPLEGSVTSNSLDDSEEKSTGIRFFGRNKSRSRSKSVNKSSLTDDEEEDRNEAQRKKYAYVACEVLSSEVWSITEAIVEDQDHLREFWDYMKRPAPLDALQAGYFTKVNEALFDKKTEEMMVFFKSLHNIIPNMLQHVECPMIMDLLLKIVTLEKCEGGQGIVDWLQAQDLIPHLLAYLGPEHTLATQTAAGDFLKAIITISANATTQDQTVIGPNELTRQLVSEPCIGILIRDMLKGGNPLTVGVGIVIEVIRKNNSDYDIDNQVGQEPKTSDPIYLGTLLREFARHVPDFMRLVRSPSSKKPDLKAAFGESIEPLGFDRFKTCELMAELLHCSNMGLLNERGADADIRQRDMQREKLKAAGRLGSQQTPDIEQEPFASSVDSHGFHHAERPHDDLSGSPEEIKRLEVQNASDEDGFEKVAVPDAEALPDEPTFDDLSEKFEEASIPPLAKSDDPSSTPNSSSESGTARPQTPEHQSQPDEEQSSPATPTALQQQVSELNLDESEEPSVEGQSKVARTPGEDVDMLSHPEDKPAPLFASKGSPTKQKETEPTSSATEEEADSPSQSTATLQPSNQQHTSASDDNHLWEADTDGTPVVGDLLKIKFVEHQVVPTILDFFFRFPWNNFLHNVVYDVVQQVFNGSFERGHNRTLAIDLFCQSSSTELRSQADITQRILDGQAASDKSQQEKGMRLGYMGHLTLIAEEVLKLHDRQPPELLGEQIMERINREDWVQYLDGILTETRDRDNAVLGGVKPENAMSARQMGMGGGLMNQSGFSNSSALSDAGLGGVPADSMALQESGDGSGGYSVTGGNAGLLSGFGNGDDEEDMDDGDNGEVDASSNERLEKTVSDDEQASIISTSPSAVAPAPLSIAPSRARTRLAMRLAARRKEIEDSDQPSESLSDVDPDAEDHMAMETASELPMEPLGNAPLDFDIEPGSTNDRSRRGSSGLQVSGIRLGGPGGGRMSERLDDVVSAFEDALSSSSESTSSRSPQSSDDEDEHKDDDSPSSKRRIRRSTEGQETQDGEMNDGSGKAAGSGHLHRRPSTTEAKHRIPLDEDDEDSNLSLSLESISLDSSSTGVDPPSTSAYNPWQGLSEAHDDDDDDDDDSSDEGDVVEIKPRRSHFS</sequence>
<feature type="region of interest" description="Disordered" evidence="3">
    <location>
        <begin position="954"/>
        <end position="1191"/>
    </location>
</feature>
<dbReference type="Proteomes" id="UP001562354">
    <property type="component" value="Unassembled WGS sequence"/>
</dbReference>
<proteinExistence type="inferred from homology"/>
<organism evidence="4 5">
    <name type="scientific">Neodothiora populina</name>
    <dbReference type="NCBI Taxonomy" id="2781224"/>
    <lineage>
        <taxon>Eukaryota</taxon>
        <taxon>Fungi</taxon>
        <taxon>Dikarya</taxon>
        <taxon>Ascomycota</taxon>
        <taxon>Pezizomycotina</taxon>
        <taxon>Dothideomycetes</taxon>
        <taxon>Dothideomycetidae</taxon>
        <taxon>Dothideales</taxon>
        <taxon>Dothioraceae</taxon>
        <taxon>Neodothiora</taxon>
    </lineage>
</organism>
<feature type="compositionally biased region" description="Low complexity" evidence="3">
    <location>
        <begin position="1043"/>
        <end position="1060"/>
    </location>
</feature>
<feature type="compositionally biased region" description="Polar residues" evidence="3">
    <location>
        <begin position="532"/>
        <end position="542"/>
    </location>
</feature>
<evidence type="ECO:0000313" key="4">
    <source>
        <dbReference type="EMBL" id="KAL1297221.1"/>
    </source>
</evidence>
<dbReference type="RefSeq" id="XP_069196903.1">
    <property type="nucleotide sequence ID" value="XM_069344476.1"/>
</dbReference>
<feature type="compositionally biased region" description="Low complexity" evidence="3">
    <location>
        <begin position="521"/>
        <end position="531"/>
    </location>
</feature>
<comment type="caution">
    <text evidence="4">The sequence shown here is derived from an EMBL/GenBank/DDBJ whole genome shotgun (WGS) entry which is preliminary data.</text>
</comment>
<evidence type="ECO:0000313" key="5">
    <source>
        <dbReference type="Proteomes" id="UP001562354"/>
    </source>
</evidence>
<accession>A0ABR3P3G6</accession>
<feature type="compositionally biased region" description="Polar residues" evidence="3">
    <location>
        <begin position="550"/>
        <end position="564"/>
    </location>
</feature>
<feature type="compositionally biased region" description="Acidic residues" evidence="3">
    <location>
        <begin position="1164"/>
        <end position="1180"/>
    </location>
</feature>
<keyword evidence="5" id="KW-1185">Reference proteome</keyword>
<feature type="compositionally biased region" description="Polar residues" evidence="3">
    <location>
        <begin position="631"/>
        <end position="645"/>
    </location>
</feature>
<feature type="region of interest" description="Disordered" evidence="3">
    <location>
        <begin position="882"/>
        <end position="936"/>
    </location>
</feature>
<feature type="compositionally biased region" description="Basic and acidic residues" evidence="3">
    <location>
        <begin position="450"/>
        <end position="465"/>
    </location>
</feature>
<gene>
    <name evidence="4" type="ORF">AAFC00_004787</name>
</gene>
<evidence type="ECO:0000256" key="2">
    <source>
        <dbReference type="ARBA" id="ARBA00023306"/>
    </source>
</evidence>
<dbReference type="EMBL" id="JBFMKM010000016">
    <property type="protein sequence ID" value="KAL1297221.1"/>
    <property type="molecule type" value="Genomic_DNA"/>
</dbReference>
<comment type="similarity">
    <text evidence="1">Belongs to the SAPS family.</text>
</comment>
<evidence type="ECO:0000256" key="1">
    <source>
        <dbReference type="ARBA" id="ARBA00006180"/>
    </source>
</evidence>